<accession>A0A9D5YY25</accession>
<evidence type="ECO:0000259" key="6">
    <source>
        <dbReference type="PROSITE" id="PS51935"/>
    </source>
</evidence>
<dbReference type="PROSITE" id="PS51935">
    <property type="entry name" value="NLPC_P60"/>
    <property type="match status" value="1"/>
</dbReference>
<sequence length="270" mass="27075">MTSRSRARHRAAHRPITPLTSLSRSAASGVSTVARRSAVVAASSGLLFSVFAAPANAAPASDQSKSVGSVDLDALTAQAREALATSPAVTVAADAVLPIEQATVAVTPAPEPEPEPEPAPAPAPAAAAAPERTTAAASRSVERAQPAAQAAPAAAPAAAASGSAVVDIAMKYVGVPYVYGGSSPSGFDCSGLVKYVYAQLGVSLPHQSGAQRDAGTPVSASEARPGDLIWTPGHIAIYAGNGMQIEATTPGSTVKHSKIWQDNPTFIRVG</sequence>
<dbReference type="InterPro" id="IPR038765">
    <property type="entry name" value="Papain-like_cys_pep_sf"/>
</dbReference>
<protein>
    <submittedName>
        <fullName evidence="7">C40 family peptidase</fullName>
    </submittedName>
</protein>
<organism evidence="7 8">
    <name type="scientific">Oerskovia douganii</name>
    <dbReference type="NCBI Taxonomy" id="2762210"/>
    <lineage>
        <taxon>Bacteria</taxon>
        <taxon>Bacillati</taxon>
        <taxon>Actinomycetota</taxon>
        <taxon>Actinomycetes</taxon>
        <taxon>Micrococcales</taxon>
        <taxon>Cellulomonadaceae</taxon>
        <taxon>Oerskovia</taxon>
    </lineage>
</organism>
<dbReference type="AlphaFoldDB" id="A0A9D5YY25"/>
<comment type="caution">
    <text evidence="7">The sequence shown here is derived from an EMBL/GenBank/DDBJ whole genome shotgun (WGS) entry which is preliminary data.</text>
</comment>
<evidence type="ECO:0000256" key="3">
    <source>
        <dbReference type="ARBA" id="ARBA00022801"/>
    </source>
</evidence>
<keyword evidence="4" id="KW-0788">Thiol protease</keyword>
<keyword evidence="8" id="KW-1185">Reference proteome</keyword>
<dbReference type="InterPro" id="IPR051794">
    <property type="entry name" value="PG_Endopeptidase_C40"/>
</dbReference>
<dbReference type="InterPro" id="IPR000064">
    <property type="entry name" value="NLP_P60_dom"/>
</dbReference>
<dbReference type="Gene3D" id="3.90.1720.10">
    <property type="entry name" value="endopeptidase domain like (from Nostoc punctiforme)"/>
    <property type="match status" value="1"/>
</dbReference>
<gene>
    <name evidence="7" type="ORF">H9623_07495</name>
</gene>
<keyword evidence="3" id="KW-0378">Hydrolase</keyword>
<dbReference type="PANTHER" id="PTHR47359">
    <property type="entry name" value="PEPTIDOGLYCAN DL-ENDOPEPTIDASE CWLO"/>
    <property type="match status" value="1"/>
</dbReference>
<dbReference type="GO" id="GO:0008234">
    <property type="term" value="F:cysteine-type peptidase activity"/>
    <property type="evidence" value="ECO:0007669"/>
    <property type="project" value="UniProtKB-KW"/>
</dbReference>
<dbReference type="GO" id="GO:0006508">
    <property type="term" value="P:proteolysis"/>
    <property type="evidence" value="ECO:0007669"/>
    <property type="project" value="UniProtKB-KW"/>
</dbReference>
<evidence type="ECO:0000256" key="5">
    <source>
        <dbReference type="SAM" id="MobiDB-lite"/>
    </source>
</evidence>
<feature type="region of interest" description="Disordered" evidence="5">
    <location>
        <begin position="1"/>
        <end position="27"/>
    </location>
</feature>
<feature type="compositionally biased region" description="Low complexity" evidence="5">
    <location>
        <begin position="124"/>
        <end position="137"/>
    </location>
</feature>
<feature type="compositionally biased region" description="Basic residues" evidence="5">
    <location>
        <begin position="1"/>
        <end position="13"/>
    </location>
</feature>
<reference evidence="7 8" key="1">
    <citation type="submission" date="2020-08" db="EMBL/GenBank/DDBJ databases">
        <title>A Genomic Blueprint of the Chicken Gut Microbiome.</title>
        <authorList>
            <person name="Gilroy R."/>
            <person name="Ravi A."/>
            <person name="Getino M."/>
            <person name="Pursley I."/>
            <person name="Horton D.L."/>
            <person name="Alikhan N.-F."/>
            <person name="Baker D."/>
            <person name="Gharbi K."/>
            <person name="Hall N."/>
            <person name="Watson M."/>
            <person name="Adriaenssens E.M."/>
            <person name="Foster-Nyarko E."/>
            <person name="Jarju S."/>
            <person name="Secka A."/>
            <person name="Antonio M."/>
            <person name="Oren A."/>
            <person name="Chaudhuri R."/>
            <person name="La Ragione R.M."/>
            <person name="Hildebrand F."/>
            <person name="Pallen M.J."/>
        </authorList>
    </citation>
    <scope>NUCLEOTIDE SEQUENCE [LARGE SCALE GENOMIC DNA]</scope>
    <source>
        <strain evidence="7 8">Sa1BUA8</strain>
    </source>
</reference>
<feature type="domain" description="NlpC/P60" evidence="6">
    <location>
        <begin position="159"/>
        <end position="270"/>
    </location>
</feature>
<dbReference type="Pfam" id="PF00877">
    <property type="entry name" value="NLPC_P60"/>
    <property type="match status" value="1"/>
</dbReference>
<evidence type="ECO:0000256" key="1">
    <source>
        <dbReference type="ARBA" id="ARBA00007074"/>
    </source>
</evidence>
<keyword evidence="2" id="KW-0645">Protease</keyword>
<comment type="similarity">
    <text evidence="1">Belongs to the peptidase C40 family.</text>
</comment>
<evidence type="ECO:0000313" key="7">
    <source>
        <dbReference type="EMBL" id="MBE7700148.1"/>
    </source>
</evidence>
<evidence type="ECO:0000256" key="4">
    <source>
        <dbReference type="ARBA" id="ARBA00022807"/>
    </source>
</evidence>
<proteinExistence type="inferred from homology"/>
<dbReference type="SUPFAM" id="SSF54001">
    <property type="entry name" value="Cysteine proteinases"/>
    <property type="match status" value="1"/>
</dbReference>
<name>A0A9D5YY25_9CELL</name>
<dbReference type="EMBL" id="JACSPN010000007">
    <property type="protein sequence ID" value="MBE7700148.1"/>
    <property type="molecule type" value="Genomic_DNA"/>
</dbReference>
<feature type="region of interest" description="Disordered" evidence="5">
    <location>
        <begin position="108"/>
        <end position="144"/>
    </location>
</feature>
<dbReference type="PANTHER" id="PTHR47359:SF3">
    <property type="entry name" value="NLP_P60 DOMAIN-CONTAINING PROTEIN-RELATED"/>
    <property type="match status" value="1"/>
</dbReference>
<evidence type="ECO:0000313" key="8">
    <source>
        <dbReference type="Proteomes" id="UP000822993"/>
    </source>
</evidence>
<evidence type="ECO:0000256" key="2">
    <source>
        <dbReference type="ARBA" id="ARBA00022670"/>
    </source>
</evidence>
<dbReference type="Proteomes" id="UP000822993">
    <property type="component" value="Unassembled WGS sequence"/>
</dbReference>